<proteinExistence type="predicted"/>
<name>A0A386B2C6_9NEOP</name>
<evidence type="ECO:0000313" key="1">
    <source>
        <dbReference type="EMBL" id="AYC65876.1"/>
    </source>
</evidence>
<accession>A0A386B2C6</accession>
<geneLocation type="mitochondrion" evidence="1"/>
<keyword evidence="1" id="KW-0496">Mitochondrion</keyword>
<sequence length="95" mass="10781">MCKFFIFEVFLIVSFTFCLLKVSSSYFVMTVLVSLELMVSLVLMILSLKGFLVLNLMVFFIVLTVSESVVGLSILMSNLQLQSELDKSFYMILNA</sequence>
<protein>
    <submittedName>
        <fullName evidence="1">NADH dehydrogenase subunit 4L</fullName>
    </submittedName>
</protein>
<organism evidence="1">
    <name type="scientific">Falcolipeurus quadripustulatus</name>
    <dbReference type="NCBI Taxonomy" id="2358485"/>
    <lineage>
        <taxon>Eukaryota</taxon>
        <taxon>Metazoa</taxon>
        <taxon>Ecdysozoa</taxon>
        <taxon>Arthropoda</taxon>
        <taxon>Hexapoda</taxon>
        <taxon>Insecta</taxon>
        <taxon>Pterygota</taxon>
        <taxon>Neoptera</taxon>
        <taxon>Paraneoptera</taxon>
        <taxon>Psocodea</taxon>
        <taxon>Troctomorpha</taxon>
        <taxon>Phthiraptera</taxon>
        <taxon>Ischnocera</taxon>
        <taxon>Philopteridae</taxon>
        <taxon>Falcolipeurus</taxon>
    </lineage>
</organism>
<reference evidence="1" key="1">
    <citation type="journal article" date="2018" name="Syst. Biol.">
        <title>Mitochondrial Genome Fragmentation Unites the Parasitic Lice of Eutherian Mammals.</title>
        <authorList>
            <person name="Song F."/>
            <person name="Li H."/>
            <person name="Liu G.-H."/>
            <person name="Wang W."/>
            <person name="James P."/>
            <person name="Colwell D.D."/>
            <person name="Tran A."/>
            <person name="Gong S."/>
            <person name="Cai W."/>
            <person name="Shao R."/>
        </authorList>
    </citation>
    <scope>NUCLEOTIDE SEQUENCE</scope>
</reference>
<dbReference type="AlphaFoldDB" id="A0A386B2C6"/>
<gene>
    <name evidence="1" type="primary">ND4L</name>
</gene>
<dbReference type="EMBL" id="MH001226">
    <property type="protein sequence ID" value="AYC65876.1"/>
    <property type="molecule type" value="Genomic_DNA"/>
</dbReference>